<dbReference type="Pfam" id="PF04186">
    <property type="entry name" value="FxsA"/>
    <property type="match status" value="1"/>
</dbReference>
<dbReference type="AlphaFoldDB" id="A0A7W4W4U5"/>
<reference evidence="3 4" key="1">
    <citation type="submission" date="2020-08" db="EMBL/GenBank/DDBJ databases">
        <title>Genomic Encyclopedia of Type Strains, Phase III (KMG-III): the genomes of soil and plant-associated and newly described type strains.</title>
        <authorList>
            <person name="Whitman W."/>
        </authorList>
    </citation>
    <scope>NUCLEOTIDE SEQUENCE [LARGE SCALE GENOMIC DNA]</scope>
    <source>
        <strain evidence="3 4">CECT 8654</strain>
    </source>
</reference>
<dbReference type="RefSeq" id="WP_183409573.1">
    <property type="nucleotide sequence ID" value="NZ_JACHWY010000001.1"/>
</dbReference>
<gene>
    <name evidence="3" type="ORF">FHR99_001155</name>
</gene>
<sequence>MRFLFLLFVGVPILEMWLLIEVGSRIGALPTIALVALTAFIGVNLLRQQGFSTLTRAQTRLNAGEVPATEILEGLFLAVGGALLLTPGFFTDTVGFCCLIGPIRRRIIDRMLKSGLVHAHTQGGFQAGGFKAGESKPEQYPPQTRVDRDGHVTIDGEYKREE</sequence>
<dbReference type="NCBIfam" id="NF008528">
    <property type="entry name" value="PRK11463.1-2"/>
    <property type="match status" value="1"/>
</dbReference>
<accession>A0A7W4W4U5</accession>
<proteinExistence type="predicted"/>
<keyword evidence="2" id="KW-0472">Membrane</keyword>
<organism evidence="3 4">
    <name type="scientific">Litorivivens lipolytica</name>
    <dbReference type="NCBI Taxonomy" id="1524264"/>
    <lineage>
        <taxon>Bacteria</taxon>
        <taxon>Pseudomonadati</taxon>
        <taxon>Pseudomonadota</taxon>
        <taxon>Gammaproteobacteria</taxon>
        <taxon>Litorivivens</taxon>
    </lineage>
</organism>
<feature type="compositionally biased region" description="Basic and acidic residues" evidence="1">
    <location>
        <begin position="145"/>
        <end position="162"/>
    </location>
</feature>
<keyword evidence="2" id="KW-1133">Transmembrane helix</keyword>
<evidence type="ECO:0000256" key="2">
    <source>
        <dbReference type="SAM" id="Phobius"/>
    </source>
</evidence>
<comment type="caution">
    <text evidence="3">The sequence shown here is derived from an EMBL/GenBank/DDBJ whole genome shotgun (WGS) entry which is preliminary data.</text>
</comment>
<protein>
    <submittedName>
        <fullName evidence="3">UPF0716 protein FxsA</fullName>
    </submittedName>
</protein>
<evidence type="ECO:0000313" key="3">
    <source>
        <dbReference type="EMBL" id="MBB3046919.1"/>
    </source>
</evidence>
<name>A0A7W4W4U5_9GAMM</name>
<dbReference type="PANTHER" id="PTHR35335">
    <property type="entry name" value="UPF0716 PROTEIN FXSA"/>
    <property type="match status" value="1"/>
</dbReference>
<dbReference type="InterPro" id="IPR007313">
    <property type="entry name" value="FxsA"/>
</dbReference>
<dbReference type="EMBL" id="JACHWY010000001">
    <property type="protein sequence ID" value="MBB3046919.1"/>
    <property type="molecule type" value="Genomic_DNA"/>
</dbReference>
<evidence type="ECO:0000313" key="4">
    <source>
        <dbReference type="Proteomes" id="UP000537130"/>
    </source>
</evidence>
<evidence type="ECO:0000256" key="1">
    <source>
        <dbReference type="SAM" id="MobiDB-lite"/>
    </source>
</evidence>
<dbReference type="GO" id="GO:0016020">
    <property type="term" value="C:membrane"/>
    <property type="evidence" value="ECO:0007669"/>
    <property type="project" value="InterPro"/>
</dbReference>
<feature type="transmembrane region" description="Helical" evidence="2">
    <location>
        <begin position="26"/>
        <end position="46"/>
    </location>
</feature>
<dbReference type="PANTHER" id="PTHR35335:SF1">
    <property type="entry name" value="UPF0716 PROTEIN FXSA"/>
    <property type="match status" value="1"/>
</dbReference>
<dbReference type="Proteomes" id="UP000537130">
    <property type="component" value="Unassembled WGS sequence"/>
</dbReference>
<keyword evidence="4" id="KW-1185">Reference proteome</keyword>
<feature type="region of interest" description="Disordered" evidence="1">
    <location>
        <begin position="127"/>
        <end position="162"/>
    </location>
</feature>
<keyword evidence="2" id="KW-0812">Transmembrane</keyword>